<protein>
    <submittedName>
        <fullName evidence="2">Uncharacterized protein</fullName>
    </submittedName>
</protein>
<sequence length="194" mass="21436">MPELHSLRLADSTSDLLRAVPHEMIFPAAPTTDSLLPTVSHPVVKSKASKASRDPLIDLCVENFPTDHRIHAHVPHVRAENRALWCSFLDHPRDSRTVTRERDGSAIKVVAHELPDIPRAAPSRQFLHHRVPSEIIKCTDDVEKDAKGQGFLTSRHDGSCESNRIGSGSPGPEAKLPRRGVIFVRDHGEKAPSN</sequence>
<accession>A0A6H5I8V7</accession>
<name>A0A6H5I8V7_9HYME</name>
<organism evidence="2 3">
    <name type="scientific">Trichogramma brassicae</name>
    <dbReference type="NCBI Taxonomy" id="86971"/>
    <lineage>
        <taxon>Eukaryota</taxon>
        <taxon>Metazoa</taxon>
        <taxon>Ecdysozoa</taxon>
        <taxon>Arthropoda</taxon>
        <taxon>Hexapoda</taxon>
        <taxon>Insecta</taxon>
        <taxon>Pterygota</taxon>
        <taxon>Neoptera</taxon>
        <taxon>Endopterygota</taxon>
        <taxon>Hymenoptera</taxon>
        <taxon>Apocrita</taxon>
        <taxon>Proctotrupomorpha</taxon>
        <taxon>Chalcidoidea</taxon>
        <taxon>Trichogrammatidae</taxon>
        <taxon>Trichogramma</taxon>
    </lineage>
</organism>
<evidence type="ECO:0000313" key="2">
    <source>
        <dbReference type="EMBL" id="CAB0034407.1"/>
    </source>
</evidence>
<evidence type="ECO:0000313" key="3">
    <source>
        <dbReference type="Proteomes" id="UP000479190"/>
    </source>
</evidence>
<feature type="region of interest" description="Disordered" evidence="1">
    <location>
        <begin position="149"/>
        <end position="180"/>
    </location>
</feature>
<reference evidence="2 3" key="1">
    <citation type="submission" date="2020-02" db="EMBL/GenBank/DDBJ databases">
        <authorList>
            <person name="Ferguson B K."/>
        </authorList>
    </citation>
    <scope>NUCLEOTIDE SEQUENCE [LARGE SCALE GENOMIC DNA]</scope>
</reference>
<dbReference type="EMBL" id="CADCXV010000740">
    <property type="protein sequence ID" value="CAB0034407.1"/>
    <property type="molecule type" value="Genomic_DNA"/>
</dbReference>
<gene>
    <name evidence="2" type="ORF">TBRA_LOCUS6305</name>
</gene>
<proteinExistence type="predicted"/>
<keyword evidence="3" id="KW-1185">Reference proteome</keyword>
<evidence type="ECO:0000256" key="1">
    <source>
        <dbReference type="SAM" id="MobiDB-lite"/>
    </source>
</evidence>
<dbReference type="Proteomes" id="UP000479190">
    <property type="component" value="Unassembled WGS sequence"/>
</dbReference>
<dbReference type="AlphaFoldDB" id="A0A6H5I8V7"/>